<comment type="caution">
    <text evidence="1">The sequence shown here is derived from an EMBL/GenBank/DDBJ whole genome shotgun (WGS) entry which is preliminary data.</text>
</comment>
<proteinExistence type="predicted"/>
<organism evidence="1 2">
    <name type="scientific">Roseateles asaccharophilus</name>
    <dbReference type="NCBI Taxonomy" id="582607"/>
    <lineage>
        <taxon>Bacteria</taxon>
        <taxon>Pseudomonadati</taxon>
        <taxon>Pseudomonadota</taxon>
        <taxon>Betaproteobacteria</taxon>
        <taxon>Burkholderiales</taxon>
        <taxon>Sphaerotilaceae</taxon>
        <taxon>Roseateles</taxon>
    </lineage>
</organism>
<dbReference type="InterPro" id="IPR036086">
    <property type="entry name" value="ParB/Sulfiredoxin_sf"/>
</dbReference>
<dbReference type="RefSeq" id="WP_310327637.1">
    <property type="nucleotide sequence ID" value="NZ_JAVDXV010000003.1"/>
</dbReference>
<reference evidence="1 2" key="1">
    <citation type="submission" date="2023-07" db="EMBL/GenBank/DDBJ databases">
        <title>Sorghum-associated microbial communities from plants grown in Nebraska, USA.</title>
        <authorList>
            <person name="Schachtman D."/>
        </authorList>
    </citation>
    <scope>NUCLEOTIDE SEQUENCE [LARGE SCALE GENOMIC DNA]</scope>
    <source>
        <strain evidence="1 2">BE316</strain>
    </source>
</reference>
<sequence length="511" mass="58176">MSESDDVLAREIALLFERARIISADLGEEVEAVFGQAEVPKLTAADAASLLNRVVEVVRMRQRELGQTPLGEQQYEALMSQVRAARATAGVQPARRGGGRAPFQEYGGISPHPVKPVPVFHTREVAVTEGYVRTRDLDLWDSNERIEIHLQQFQRKHARKPTPEELLEIMFSRLKLEGVTENDQFQIPALARSIATNGLRKPPILASDGRLLDGNRRLAACYYILLNDGFTTEQKKRVDYILVWQLTEHSTPADEDSVIVSLNFEDDHKQAWPEYVKARKVFDEYETAIQLEGGRITPERERQIKRDVSMKFALGSDTRTVSRYIKMVQMAKEFEDHHIVDRERDRFEVQHKAADKFQYFDELSKGSSPGGVSWCLGQNEPFKNLVFELLYTDKFKKWSQIRDLRLIYENDEALQLLRKAANTPVTSPDDLDQIQDDVDDALAIGRVRRSDQRAVGADTRIETFVGFLEGLSVKAIAAIKPGNLVRLQRALRIVNAMVEQQTELFAEPTEE</sequence>
<keyword evidence="2" id="KW-1185">Reference proteome</keyword>
<protein>
    <recommendedName>
        <fullName evidence="3">ParB/Sulfiredoxin domain-containing protein</fullName>
    </recommendedName>
</protein>
<evidence type="ECO:0008006" key="3">
    <source>
        <dbReference type="Google" id="ProtNLM"/>
    </source>
</evidence>
<name>A0ABU2A896_9BURK</name>
<gene>
    <name evidence="1" type="ORF">J2X21_001860</name>
</gene>
<dbReference type="Proteomes" id="UP001180825">
    <property type="component" value="Unassembled WGS sequence"/>
</dbReference>
<evidence type="ECO:0000313" key="1">
    <source>
        <dbReference type="EMBL" id="MDR7332727.1"/>
    </source>
</evidence>
<dbReference type="SUPFAM" id="SSF110849">
    <property type="entry name" value="ParB/Sulfiredoxin"/>
    <property type="match status" value="1"/>
</dbReference>
<accession>A0ABU2A896</accession>
<dbReference type="EMBL" id="JAVDXV010000003">
    <property type="protein sequence ID" value="MDR7332727.1"/>
    <property type="molecule type" value="Genomic_DNA"/>
</dbReference>
<evidence type="ECO:0000313" key="2">
    <source>
        <dbReference type="Proteomes" id="UP001180825"/>
    </source>
</evidence>